<accession>A0A2N0PWM0</accession>
<organism evidence="3 4">
    <name type="scientific">Rhizophagus irregularis</name>
    <dbReference type="NCBI Taxonomy" id="588596"/>
    <lineage>
        <taxon>Eukaryota</taxon>
        <taxon>Fungi</taxon>
        <taxon>Fungi incertae sedis</taxon>
        <taxon>Mucoromycota</taxon>
        <taxon>Glomeromycotina</taxon>
        <taxon>Glomeromycetes</taxon>
        <taxon>Glomerales</taxon>
        <taxon>Glomeraceae</taxon>
        <taxon>Rhizophagus</taxon>
    </lineage>
</organism>
<dbReference type="AlphaFoldDB" id="A0A2N0PWM0"/>
<dbReference type="InterPro" id="IPR002035">
    <property type="entry name" value="VWF_A"/>
</dbReference>
<dbReference type="Gene3D" id="3.40.50.410">
    <property type="entry name" value="von Willebrand factor, type A domain"/>
    <property type="match status" value="1"/>
</dbReference>
<dbReference type="EMBL" id="LLXJ01000330">
    <property type="protein sequence ID" value="PKC11165.1"/>
    <property type="molecule type" value="Genomic_DNA"/>
</dbReference>
<dbReference type="Proteomes" id="UP000232722">
    <property type="component" value="Unassembled WGS sequence"/>
</dbReference>
<dbReference type="InterPro" id="IPR036465">
    <property type="entry name" value="vWFA_dom_sf"/>
</dbReference>
<reference evidence="3 4" key="2">
    <citation type="submission" date="2017-09" db="EMBL/GenBank/DDBJ databases">
        <title>Extensive intraspecific genome diversity in a model arbuscular mycorrhizal fungus.</title>
        <authorList>
            <person name="Chen E.C."/>
            <person name="Morin E."/>
            <person name="Beaudet D."/>
            <person name="Noel J."/>
            <person name="Ndikumana S."/>
            <person name="Charron P."/>
            <person name="St-Onge C."/>
            <person name="Giorgi J."/>
            <person name="Grigoriev I.V."/>
            <person name="Roux C."/>
            <person name="Martin F.M."/>
            <person name="Corradi N."/>
        </authorList>
    </citation>
    <scope>NUCLEOTIDE SEQUENCE [LARGE SCALE GENOMIC DNA]</scope>
    <source>
        <strain evidence="3 4">A5</strain>
    </source>
</reference>
<reference evidence="3 4" key="1">
    <citation type="submission" date="2016-04" db="EMBL/GenBank/DDBJ databases">
        <title>Genome analyses suggest a sexual origin of heterokaryosis in a supposedly ancient asexual fungus.</title>
        <authorList>
            <person name="Ropars J."/>
            <person name="Sedzielewska K."/>
            <person name="Noel J."/>
            <person name="Charron P."/>
            <person name="Farinelli L."/>
            <person name="Marton T."/>
            <person name="Kruger M."/>
            <person name="Pelin A."/>
            <person name="Brachmann A."/>
            <person name="Corradi N."/>
        </authorList>
    </citation>
    <scope>NUCLEOTIDE SEQUENCE [LARGE SCALE GENOMIC DNA]</scope>
    <source>
        <strain evidence="3 4">A5</strain>
    </source>
</reference>
<proteinExistence type="predicted"/>
<evidence type="ECO:0000259" key="1">
    <source>
        <dbReference type="PROSITE" id="PS50234"/>
    </source>
</evidence>
<dbReference type="PROSITE" id="PS50234">
    <property type="entry name" value="VWFA"/>
    <property type="match status" value="1"/>
</dbReference>
<gene>
    <name evidence="3" type="ORF">RhiirA5_287900</name>
    <name evidence="2" type="ORF">RhiirA5_297840</name>
</gene>
<sequence>DGHHFNCEKLNTAFHIVFVLDYSISMSEQDIKPIQDFPIYDDLTKKHNNRIGAVYQAVYLFMNTRKNSAKITPDSISLILFNHKTIVPFEYRDLTNLSDVLNSMLKYEAGGLTDFDSAIQKAGILIETHFDPTKYVLLNKLNTLTILYNFFIYNFLFRVNVIIFLSDGECKTPTNQLNDICKQNKENG</sequence>
<dbReference type="SUPFAM" id="SSF53300">
    <property type="entry name" value="vWA-like"/>
    <property type="match status" value="1"/>
</dbReference>
<evidence type="ECO:0000313" key="3">
    <source>
        <dbReference type="EMBL" id="PKC11165.1"/>
    </source>
</evidence>
<evidence type="ECO:0000313" key="4">
    <source>
        <dbReference type="Proteomes" id="UP000232722"/>
    </source>
</evidence>
<comment type="caution">
    <text evidence="3">The sequence shown here is derived from an EMBL/GenBank/DDBJ whole genome shotgun (WGS) entry which is preliminary data.</text>
</comment>
<protein>
    <recommendedName>
        <fullName evidence="1">VWFA domain-containing protein</fullName>
    </recommendedName>
</protein>
<feature type="domain" description="VWFA" evidence="1">
    <location>
        <begin position="15"/>
        <end position="188"/>
    </location>
</feature>
<dbReference type="EMBL" id="LLXJ01001467">
    <property type="protein sequence ID" value="PKC02038.1"/>
    <property type="molecule type" value="Genomic_DNA"/>
</dbReference>
<evidence type="ECO:0000313" key="2">
    <source>
        <dbReference type="EMBL" id="PKC02038.1"/>
    </source>
</evidence>
<name>A0A2N0PWM0_9GLOM</name>
<feature type="non-terminal residue" evidence="3">
    <location>
        <position position="1"/>
    </location>
</feature>
<dbReference type="CDD" id="cd00198">
    <property type="entry name" value="vWFA"/>
    <property type="match status" value="1"/>
</dbReference>